<comment type="similarity">
    <text evidence="3 8">Belongs to the PIGW family.</text>
</comment>
<feature type="transmembrane region" description="Helical" evidence="8">
    <location>
        <begin position="233"/>
        <end position="250"/>
    </location>
</feature>
<evidence type="ECO:0000256" key="3">
    <source>
        <dbReference type="ARBA" id="ARBA00007559"/>
    </source>
</evidence>
<sequence>MSCGSARVLYMTDSDYKASKEAFVSGATGSTVTHVNFISAVALCSIALHAAVRARINVPESLTFVSEWTLLALPLLLSMTLFADMPLVLCLLLLLPILLLYILPYKRDDPPPLSPIGIPRALSPSRPVDVSSGSNPLPAISPGSRMTIPSLPSLTIYRSHMLLMTFIAILAVDFPIFPRSLSKCETFGVSLMDLGVGSFVFSQGVVSAIPILKDPAHLIVPALPKIITVIKKMLPVFFLGIIRVISVKGTEYPEHESEYGTHWNFFFTLALLPILQVILHPAIAYIPISLLGFLVALSHQIGLSLTPLQYYALNAPRTNLLSANKEGLISLAGYLAIHLLGLSTGTVILPPSPSDFRRQQIKLGERIRGGLSTISVPVPDGIQTDSRRNRKALQRQDTKTITELFSYATLWWTCLGICYLASEGGGVSRRLANLPYVVWVAAYNTSFIMCYLVLDILAAPATNSRSQGWEGASSQLEPPSSETFYKEPKAKPKSRAPALLNAINLNGLALFLLANVGTGLINLSMSTMYASNTVAMLVLSAYSFSLCLVAWMCRENRIWRM</sequence>
<feature type="transmembrane region" description="Helical" evidence="8">
    <location>
        <begin position="533"/>
        <end position="553"/>
    </location>
</feature>
<evidence type="ECO:0000256" key="1">
    <source>
        <dbReference type="ARBA" id="ARBA00004141"/>
    </source>
</evidence>
<dbReference type="PIRSF" id="PIRSF017321">
    <property type="entry name" value="GWT1"/>
    <property type="match status" value="1"/>
</dbReference>
<gene>
    <name evidence="10" type="ORF">EW145_g5899</name>
</gene>
<keyword evidence="4 8" id="KW-0337">GPI-anchor biosynthesis</keyword>
<feature type="transmembrane region" description="Helical" evidence="8">
    <location>
        <begin position="85"/>
        <end position="103"/>
    </location>
</feature>
<dbReference type="EC" id="2.3.-.-" evidence="8"/>
<proteinExistence type="inferred from homology"/>
<dbReference type="PANTHER" id="PTHR20661:SF0">
    <property type="entry name" value="PHOSPHATIDYLINOSITOL-GLYCAN BIOSYNTHESIS CLASS W PROTEIN"/>
    <property type="match status" value="1"/>
</dbReference>
<evidence type="ECO:0000256" key="9">
    <source>
        <dbReference type="SAM" id="MobiDB-lite"/>
    </source>
</evidence>
<comment type="caution">
    <text evidence="10">The sequence shown here is derived from an EMBL/GenBank/DDBJ whole genome shotgun (WGS) entry which is preliminary data.</text>
</comment>
<evidence type="ECO:0000313" key="10">
    <source>
        <dbReference type="EMBL" id="THH03925.1"/>
    </source>
</evidence>
<comment type="function">
    <text evidence="8">A acetyltransferase, which acetylates the inositol ring of phosphatidylinositol during biosynthesis of GPI-anchor.</text>
</comment>
<feature type="transmembrane region" description="Helical" evidence="8">
    <location>
        <begin position="262"/>
        <end position="283"/>
    </location>
</feature>
<dbReference type="Proteomes" id="UP000308199">
    <property type="component" value="Unassembled WGS sequence"/>
</dbReference>
<keyword evidence="7 8" id="KW-0472">Membrane</keyword>
<feature type="transmembrane region" description="Helical" evidence="8">
    <location>
        <begin position="434"/>
        <end position="457"/>
    </location>
</feature>
<evidence type="ECO:0000313" key="11">
    <source>
        <dbReference type="Proteomes" id="UP000308199"/>
    </source>
</evidence>
<dbReference type="EMBL" id="SGPK01000396">
    <property type="protein sequence ID" value="THH03925.1"/>
    <property type="molecule type" value="Genomic_DNA"/>
</dbReference>
<feature type="transmembrane region" description="Helical" evidence="8">
    <location>
        <begin position="498"/>
        <end position="521"/>
    </location>
</feature>
<protein>
    <recommendedName>
        <fullName evidence="8">GPI-anchored wall transfer protein</fullName>
        <ecNumber evidence="8">2.3.-.-</ecNumber>
    </recommendedName>
</protein>
<dbReference type="GO" id="GO:0005789">
    <property type="term" value="C:endoplasmic reticulum membrane"/>
    <property type="evidence" value="ECO:0007669"/>
    <property type="project" value="UniProtKB-SubCell"/>
</dbReference>
<evidence type="ECO:0000256" key="8">
    <source>
        <dbReference type="RuleBase" id="RU280819"/>
    </source>
</evidence>
<dbReference type="Pfam" id="PF06423">
    <property type="entry name" value="GWT1"/>
    <property type="match status" value="1"/>
</dbReference>
<feature type="transmembrane region" description="Helical" evidence="8">
    <location>
        <begin position="290"/>
        <end position="311"/>
    </location>
</feature>
<evidence type="ECO:0000256" key="7">
    <source>
        <dbReference type="ARBA" id="ARBA00023136"/>
    </source>
</evidence>
<feature type="transmembrane region" description="Helical" evidence="8">
    <location>
        <begin position="331"/>
        <end position="349"/>
    </location>
</feature>
<dbReference type="PANTHER" id="PTHR20661">
    <property type="entry name" value="PHOSPHATIDYLINOSITOL-GLYCAN BIOSYNTHESIS CLASS W PROTEIN"/>
    <property type="match status" value="1"/>
</dbReference>
<keyword evidence="8" id="KW-0808">Transferase</keyword>
<feature type="region of interest" description="Disordered" evidence="9">
    <location>
        <begin position="468"/>
        <end position="487"/>
    </location>
</feature>
<keyword evidence="11" id="KW-1185">Reference proteome</keyword>
<evidence type="ECO:0000256" key="2">
    <source>
        <dbReference type="ARBA" id="ARBA00004687"/>
    </source>
</evidence>
<organism evidence="10 11">
    <name type="scientific">Phellinidium pouzarii</name>
    <dbReference type="NCBI Taxonomy" id="167371"/>
    <lineage>
        <taxon>Eukaryota</taxon>
        <taxon>Fungi</taxon>
        <taxon>Dikarya</taxon>
        <taxon>Basidiomycota</taxon>
        <taxon>Agaricomycotina</taxon>
        <taxon>Agaricomycetes</taxon>
        <taxon>Hymenochaetales</taxon>
        <taxon>Hymenochaetaceae</taxon>
        <taxon>Phellinidium</taxon>
    </lineage>
</organism>
<evidence type="ECO:0000256" key="5">
    <source>
        <dbReference type="ARBA" id="ARBA00022692"/>
    </source>
</evidence>
<dbReference type="UniPathway" id="UPA00196"/>
<keyword evidence="6 8" id="KW-1133">Transmembrane helix</keyword>
<keyword evidence="8" id="KW-0012">Acyltransferase</keyword>
<dbReference type="GO" id="GO:0006506">
    <property type="term" value="P:GPI anchor biosynthetic process"/>
    <property type="evidence" value="ECO:0007669"/>
    <property type="project" value="UniProtKB-UniPathway"/>
</dbReference>
<dbReference type="OrthoDB" id="15270at2759"/>
<reference evidence="10 11" key="1">
    <citation type="submission" date="2019-02" db="EMBL/GenBank/DDBJ databases">
        <title>Genome sequencing of the rare red list fungi Phellinidium pouzarii.</title>
        <authorList>
            <person name="Buettner E."/>
            <person name="Kellner H."/>
        </authorList>
    </citation>
    <scope>NUCLEOTIDE SEQUENCE [LARGE SCALE GENOMIC DNA]</scope>
    <source>
        <strain evidence="10 11">DSM 108285</strain>
    </source>
</reference>
<comment type="pathway">
    <text evidence="2 8">Glycolipid biosynthesis; glycosylphosphatidylinositol-anchor biosynthesis.</text>
</comment>
<keyword evidence="5 8" id="KW-0812">Transmembrane</keyword>
<dbReference type="GO" id="GO:0072659">
    <property type="term" value="P:protein localization to plasma membrane"/>
    <property type="evidence" value="ECO:0007669"/>
    <property type="project" value="TreeGrafter"/>
</dbReference>
<name>A0A4S4KYL8_9AGAM</name>
<accession>A0A4S4KYL8</accession>
<dbReference type="AlphaFoldDB" id="A0A4S4KYL8"/>
<evidence type="ECO:0000256" key="4">
    <source>
        <dbReference type="ARBA" id="ARBA00022502"/>
    </source>
</evidence>
<feature type="compositionally biased region" description="Polar residues" evidence="9">
    <location>
        <begin position="468"/>
        <end position="483"/>
    </location>
</feature>
<feature type="transmembrane region" description="Helical" evidence="8">
    <location>
        <begin position="189"/>
        <end position="212"/>
    </location>
</feature>
<feature type="transmembrane region" description="Helical" evidence="8">
    <location>
        <begin position="155"/>
        <end position="177"/>
    </location>
</feature>
<dbReference type="InterPro" id="IPR009447">
    <property type="entry name" value="PIGW/GWT1"/>
</dbReference>
<comment type="subcellular location">
    <subcellularLocation>
        <location evidence="8">Endoplasmic reticulum membrane</location>
        <topology evidence="8">Multi-pass membrane protein</topology>
    </subcellularLocation>
    <subcellularLocation>
        <location evidence="1">Membrane</location>
        <topology evidence="1">Multi-pass membrane protein</topology>
    </subcellularLocation>
</comment>
<dbReference type="GO" id="GO:0032216">
    <property type="term" value="F:glucosaminyl-phosphatidylinositol O-acyltransferase activity"/>
    <property type="evidence" value="ECO:0007669"/>
    <property type="project" value="TreeGrafter"/>
</dbReference>
<feature type="transmembrane region" description="Helical" evidence="8">
    <location>
        <begin position="404"/>
        <end position="422"/>
    </location>
</feature>
<evidence type="ECO:0000256" key="6">
    <source>
        <dbReference type="ARBA" id="ARBA00022989"/>
    </source>
</evidence>
<keyword evidence="8" id="KW-0256">Endoplasmic reticulum</keyword>